<organism evidence="1 2">
    <name type="scientific">Acidimangrovimonas pyrenivorans</name>
    <dbReference type="NCBI Taxonomy" id="2030798"/>
    <lineage>
        <taxon>Bacteria</taxon>
        <taxon>Pseudomonadati</taxon>
        <taxon>Pseudomonadota</taxon>
        <taxon>Alphaproteobacteria</taxon>
        <taxon>Rhodobacterales</taxon>
        <taxon>Paracoccaceae</taxon>
        <taxon>Acidimangrovimonas</taxon>
    </lineage>
</organism>
<sequence length="55" mass="5619">MQAPTTLTTANDNPGGATQIDTALIGLVRLLARAELRRAANTNAAPGADTKEASQ</sequence>
<gene>
    <name evidence="1" type="ORF">ACFOES_18790</name>
</gene>
<dbReference type="Proteomes" id="UP001595443">
    <property type="component" value="Unassembled WGS sequence"/>
</dbReference>
<evidence type="ECO:0000313" key="2">
    <source>
        <dbReference type="Proteomes" id="UP001595443"/>
    </source>
</evidence>
<dbReference type="RefSeq" id="WP_377834912.1">
    <property type="nucleotide sequence ID" value="NZ_JBHRSK010000017.1"/>
</dbReference>
<protein>
    <submittedName>
        <fullName evidence="1">Uncharacterized protein</fullName>
    </submittedName>
</protein>
<evidence type="ECO:0000313" key="1">
    <source>
        <dbReference type="EMBL" id="MFC2970151.1"/>
    </source>
</evidence>
<dbReference type="EMBL" id="JBHRSK010000017">
    <property type="protein sequence ID" value="MFC2970151.1"/>
    <property type="molecule type" value="Genomic_DNA"/>
</dbReference>
<keyword evidence="2" id="KW-1185">Reference proteome</keyword>
<proteinExistence type="predicted"/>
<comment type="caution">
    <text evidence="1">The sequence shown here is derived from an EMBL/GenBank/DDBJ whole genome shotgun (WGS) entry which is preliminary data.</text>
</comment>
<reference evidence="2" key="1">
    <citation type="journal article" date="2019" name="Int. J. Syst. Evol. Microbiol.">
        <title>The Global Catalogue of Microorganisms (GCM) 10K type strain sequencing project: providing services to taxonomists for standard genome sequencing and annotation.</title>
        <authorList>
            <consortium name="The Broad Institute Genomics Platform"/>
            <consortium name="The Broad Institute Genome Sequencing Center for Infectious Disease"/>
            <person name="Wu L."/>
            <person name="Ma J."/>
        </authorList>
    </citation>
    <scope>NUCLEOTIDE SEQUENCE [LARGE SCALE GENOMIC DNA]</scope>
    <source>
        <strain evidence="2">KCTC 62192</strain>
    </source>
</reference>
<name>A0ABV7AMX7_9RHOB</name>
<accession>A0ABV7AMX7</accession>